<feature type="region of interest" description="Disordered" evidence="1">
    <location>
        <begin position="27"/>
        <end position="56"/>
    </location>
</feature>
<sequence>MIGRRPHRYATVPVDAERRCGFLCPRLPDPPLSRPRLRTDRPRRTAPRRRAGCPNGPFVFVTTVENDVTCLIGKNEPGKTTVLKALQRPNPANGSDRFDLTVD</sequence>
<proteinExistence type="predicted"/>
<evidence type="ECO:0000256" key="1">
    <source>
        <dbReference type="SAM" id="MobiDB-lite"/>
    </source>
</evidence>
<protein>
    <recommendedName>
        <fullName evidence="4">ABC transporter domain-containing protein</fullName>
    </recommendedName>
</protein>
<name>A0ABQ3TP89_9ACTN</name>
<comment type="caution">
    <text evidence="2">The sequence shown here is derived from an EMBL/GenBank/DDBJ whole genome shotgun (WGS) entry which is preliminary data.</text>
</comment>
<reference evidence="3" key="1">
    <citation type="submission" date="2023-07" db="EMBL/GenBank/DDBJ databases">
        <title>Whole genome shotgun sequence of Streptomyces spororaveus NBRC 15456.</title>
        <authorList>
            <person name="Komaki H."/>
            <person name="Tamura T."/>
        </authorList>
    </citation>
    <scope>NUCLEOTIDE SEQUENCE [LARGE SCALE GENOMIC DNA]</scope>
    <source>
        <strain evidence="3">NBRC 15456</strain>
    </source>
</reference>
<evidence type="ECO:0000313" key="2">
    <source>
        <dbReference type="EMBL" id="GHI82242.1"/>
    </source>
</evidence>
<keyword evidence="3" id="KW-1185">Reference proteome</keyword>
<organism evidence="2 3">
    <name type="scientific">Streptomyces spororaveus</name>
    <dbReference type="NCBI Taxonomy" id="284039"/>
    <lineage>
        <taxon>Bacteria</taxon>
        <taxon>Bacillati</taxon>
        <taxon>Actinomycetota</taxon>
        <taxon>Actinomycetes</taxon>
        <taxon>Kitasatosporales</taxon>
        <taxon>Streptomycetaceae</taxon>
        <taxon>Streptomyces</taxon>
    </lineage>
</organism>
<evidence type="ECO:0000313" key="3">
    <source>
        <dbReference type="Proteomes" id="UP000608522"/>
    </source>
</evidence>
<dbReference type="Proteomes" id="UP000608522">
    <property type="component" value="Unassembled WGS sequence"/>
</dbReference>
<accession>A0ABQ3TP89</accession>
<gene>
    <name evidence="2" type="ORF">Sspor_78030</name>
</gene>
<evidence type="ECO:0008006" key="4">
    <source>
        <dbReference type="Google" id="ProtNLM"/>
    </source>
</evidence>
<dbReference type="EMBL" id="BNED01000005">
    <property type="protein sequence ID" value="GHI82242.1"/>
    <property type="molecule type" value="Genomic_DNA"/>
</dbReference>